<evidence type="ECO:0000313" key="1">
    <source>
        <dbReference type="EMBL" id="MCI30030.1"/>
    </source>
</evidence>
<feature type="non-terminal residue" evidence="1">
    <location>
        <position position="134"/>
    </location>
</feature>
<evidence type="ECO:0000313" key="2">
    <source>
        <dbReference type="Proteomes" id="UP000265520"/>
    </source>
</evidence>
<dbReference type="InterPro" id="IPR004242">
    <property type="entry name" value="Transposase_21"/>
</dbReference>
<accession>A0A392R2G3</accession>
<name>A0A392R2G3_9FABA</name>
<dbReference type="PANTHER" id="PTHR10775">
    <property type="entry name" value="OS08G0208400 PROTEIN"/>
    <property type="match status" value="1"/>
</dbReference>
<dbReference type="PANTHER" id="PTHR10775:SF193">
    <property type="entry name" value="DUF4216 DOMAIN-CONTAINING PROTEIN"/>
    <property type="match status" value="1"/>
</dbReference>
<reference evidence="1 2" key="1">
    <citation type="journal article" date="2018" name="Front. Plant Sci.">
        <title>Red Clover (Trifolium pratense) and Zigzag Clover (T. medium) - A Picture of Genomic Similarities and Differences.</title>
        <authorList>
            <person name="Dluhosova J."/>
            <person name="Istvanek J."/>
            <person name="Nedelnik J."/>
            <person name="Repkova J."/>
        </authorList>
    </citation>
    <scope>NUCLEOTIDE SEQUENCE [LARGE SCALE GENOMIC DNA]</scope>
    <source>
        <strain evidence="2">cv. 10/8</strain>
        <tissue evidence="1">Leaf</tissue>
    </source>
</reference>
<comment type="caution">
    <text evidence="1">The sequence shown here is derived from an EMBL/GenBank/DDBJ whole genome shotgun (WGS) entry which is preliminary data.</text>
</comment>
<dbReference type="Proteomes" id="UP000265520">
    <property type="component" value="Unassembled WGS sequence"/>
</dbReference>
<proteinExistence type="predicted"/>
<dbReference type="Pfam" id="PF02992">
    <property type="entry name" value="Transposase_21"/>
    <property type="match status" value="1"/>
</dbReference>
<dbReference type="EMBL" id="LXQA010176483">
    <property type="protein sequence ID" value="MCI30030.1"/>
    <property type="molecule type" value="Genomic_DNA"/>
</dbReference>
<keyword evidence="2" id="KW-1185">Reference proteome</keyword>
<dbReference type="AlphaFoldDB" id="A0A392R2G3"/>
<protein>
    <submittedName>
        <fullName evidence="1">Uncharacterized protein</fullName>
    </submittedName>
</protein>
<organism evidence="1 2">
    <name type="scientific">Trifolium medium</name>
    <dbReference type="NCBI Taxonomy" id="97028"/>
    <lineage>
        <taxon>Eukaryota</taxon>
        <taxon>Viridiplantae</taxon>
        <taxon>Streptophyta</taxon>
        <taxon>Embryophyta</taxon>
        <taxon>Tracheophyta</taxon>
        <taxon>Spermatophyta</taxon>
        <taxon>Magnoliopsida</taxon>
        <taxon>eudicotyledons</taxon>
        <taxon>Gunneridae</taxon>
        <taxon>Pentapetalae</taxon>
        <taxon>rosids</taxon>
        <taxon>fabids</taxon>
        <taxon>Fabales</taxon>
        <taxon>Fabaceae</taxon>
        <taxon>Papilionoideae</taxon>
        <taxon>50 kb inversion clade</taxon>
        <taxon>NPAAA clade</taxon>
        <taxon>Hologalegina</taxon>
        <taxon>IRL clade</taxon>
        <taxon>Trifolieae</taxon>
        <taxon>Trifolium</taxon>
    </lineage>
</organism>
<sequence length="134" mass="15834">MKEGMPKDNLLVPNFYRAKKLVSKLGMESKQIDCCTNGCMLYYKEYQMEKECRFCHAPRYKVGKAGKEVPLKRMHYLPLTPRLKRLYASANSARHMKWHYLHQPVQGILEHPSDAEAWKHFDQTYPQFASEPRN</sequence>